<accession>A0ABS8G7S3</accession>
<evidence type="ECO:0000256" key="1">
    <source>
        <dbReference type="SAM" id="Phobius"/>
    </source>
</evidence>
<dbReference type="RefSeq" id="WP_229158827.1">
    <property type="nucleotide sequence ID" value="NZ_JAJEWP010000001.1"/>
</dbReference>
<feature type="transmembrane region" description="Helical" evidence="1">
    <location>
        <begin position="295"/>
        <end position="317"/>
    </location>
</feature>
<protein>
    <submittedName>
        <fullName evidence="3">ABC transporter permease</fullName>
    </submittedName>
</protein>
<keyword evidence="1" id="KW-0812">Transmembrane</keyword>
<dbReference type="InterPro" id="IPR025857">
    <property type="entry name" value="MacB_PCD"/>
</dbReference>
<feature type="transmembrane region" description="Helical" evidence="1">
    <location>
        <begin position="25"/>
        <end position="45"/>
    </location>
</feature>
<feature type="transmembrane region" description="Helical" evidence="1">
    <location>
        <begin position="337"/>
        <end position="355"/>
    </location>
</feature>
<dbReference type="Proteomes" id="UP001520878">
    <property type="component" value="Unassembled WGS sequence"/>
</dbReference>
<evidence type="ECO:0000313" key="4">
    <source>
        <dbReference type="Proteomes" id="UP001520878"/>
    </source>
</evidence>
<organism evidence="3 4">
    <name type="scientific">Fluctibacter halophilus</name>
    <dbReference type="NCBI Taxonomy" id="226011"/>
    <lineage>
        <taxon>Bacteria</taxon>
        <taxon>Pseudomonadati</taxon>
        <taxon>Pseudomonadota</taxon>
        <taxon>Gammaproteobacteria</taxon>
        <taxon>Alteromonadales</taxon>
        <taxon>Alteromonadaceae</taxon>
        <taxon>Fluctibacter</taxon>
    </lineage>
</organism>
<reference evidence="3 4" key="1">
    <citation type="submission" date="2021-10" db="EMBL/GenBank/DDBJ databases">
        <title>Draft genome of Aestuariibacter halophilus JC2043.</title>
        <authorList>
            <person name="Emsley S.A."/>
            <person name="Pfannmuller K.M."/>
            <person name="Ushijima B."/>
            <person name="Saw J.H."/>
            <person name="Videau P."/>
        </authorList>
    </citation>
    <scope>NUCLEOTIDE SEQUENCE [LARGE SCALE GENOMIC DNA]</scope>
    <source>
        <strain evidence="3 4">JC2043</strain>
    </source>
</reference>
<dbReference type="EMBL" id="JAJEWP010000001">
    <property type="protein sequence ID" value="MCC2616131.1"/>
    <property type="molecule type" value="Genomic_DNA"/>
</dbReference>
<keyword evidence="1" id="KW-1133">Transmembrane helix</keyword>
<feature type="transmembrane region" description="Helical" evidence="1">
    <location>
        <begin position="255"/>
        <end position="274"/>
    </location>
</feature>
<gene>
    <name evidence="3" type="ORF">LJ739_07760</name>
</gene>
<sequence length="362" mass="39587">MNRENYREAMDTSGRWSRVWQPSTLGIILWCILMGFVLSFQLAVIKGLNKALPIPLDNGLSIVTEDGASAEADSQFSPSDTQTLLDYLYHLAPQMPISAETVTELAAEPMASSTPTLMLRGVPAIARELHGVKLLSGRWFDPQARELVVGQQVLQDVPQSAIGHRYTIADQHWQVVGVFSASYPHFDNELWGPVVPLQTALGQGGIQALYLPQLSANMHRHLQQVFSHKLGRAVQVASVEQFYAYGTPGISTERMGWWVVLLAGFFIVGVIGAWRLSVATYHPQSNPITLRRGQAMLDAMLGAALGVLGFLLALILLDQQYLELGNGFDAVTIPVQLTLSTGLLVALLTAVIGGVHGRWQVR</sequence>
<keyword evidence="4" id="KW-1185">Reference proteome</keyword>
<dbReference type="Pfam" id="PF12704">
    <property type="entry name" value="MacB_PCD"/>
    <property type="match status" value="1"/>
</dbReference>
<comment type="caution">
    <text evidence="3">The sequence shown here is derived from an EMBL/GenBank/DDBJ whole genome shotgun (WGS) entry which is preliminary data.</text>
</comment>
<proteinExistence type="predicted"/>
<evidence type="ECO:0000259" key="2">
    <source>
        <dbReference type="Pfam" id="PF12704"/>
    </source>
</evidence>
<name>A0ABS8G7S3_9ALTE</name>
<feature type="domain" description="MacB-like periplasmic core" evidence="2">
    <location>
        <begin position="25"/>
        <end position="200"/>
    </location>
</feature>
<keyword evidence="1" id="KW-0472">Membrane</keyword>
<evidence type="ECO:0000313" key="3">
    <source>
        <dbReference type="EMBL" id="MCC2616131.1"/>
    </source>
</evidence>